<feature type="transmembrane region" description="Helical" evidence="6">
    <location>
        <begin position="57"/>
        <end position="76"/>
    </location>
</feature>
<evidence type="ECO:0000256" key="2">
    <source>
        <dbReference type="ARBA" id="ARBA00010544"/>
    </source>
</evidence>
<dbReference type="GO" id="GO:0016020">
    <property type="term" value="C:membrane"/>
    <property type="evidence" value="ECO:0007669"/>
    <property type="project" value="UniProtKB-SubCell"/>
</dbReference>
<gene>
    <name evidence="7" type="ORF">MNBD_ACTINO02-2983</name>
</gene>
<feature type="transmembrane region" description="Helical" evidence="6">
    <location>
        <begin position="193"/>
        <end position="215"/>
    </location>
</feature>
<dbReference type="EMBL" id="UOEK01000031">
    <property type="protein sequence ID" value="VAV92782.1"/>
    <property type="molecule type" value="Genomic_DNA"/>
</dbReference>
<keyword evidence="5 6" id="KW-0472">Membrane</keyword>
<evidence type="ECO:0000313" key="7">
    <source>
        <dbReference type="EMBL" id="VAV92782.1"/>
    </source>
</evidence>
<feature type="transmembrane region" description="Helical" evidence="6">
    <location>
        <begin position="162"/>
        <end position="181"/>
    </location>
</feature>
<organism evidence="7">
    <name type="scientific">hydrothermal vent metagenome</name>
    <dbReference type="NCBI Taxonomy" id="652676"/>
    <lineage>
        <taxon>unclassified sequences</taxon>
        <taxon>metagenomes</taxon>
        <taxon>ecological metagenomes</taxon>
    </lineage>
</organism>
<evidence type="ECO:0000256" key="1">
    <source>
        <dbReference type="ARBA" id="ARBA00004141"/>
    </source>
</evidence>
<keyword evidence="4 6" id="KW-1133">Transmembrane helix</keyword>
<dbReference type="GO" id="GO:0015232">
    <property type="term" value="F:heme transmembrane transporter activity"/>
    <property type="evidence" value="ECO:0007669"/>
    <property type="project" value="InterPro"/>
</dbReference>
<evidence type="ECO:0000256" key="3">
    <source>
        <dbReference type="ARBA" id="ARBA00022692"/>
    </source>
</evidence>
<feature type="transmembrane region" description="Helical" evidence="6">
    <location>
        <begin position="129"/>
        <end position="155"/>
    </location>
</feature>
<comment type="subcellular location">
    <subcellularLocation>
        <location evidence="1">Membrane</location>
        <topology evidence="1">Multi-pass membrane protein</topology>
    </subcellularLocation>
</comment>
<evidence type="ECO:0008006" key="8">
    <source>
        <dbReference type="Google" id="ProtNLM"/>
    </source>
</evidence>
<feature type="transmembrane region" description="Helical" evidence="6">
    <location>
        <begin position="97"/>
        <end position="123"/>
    </location>
</feature>
<feature type="transmembrane region" description="Helical" evidence="6">
    <location>
        <begin position="25"/>
        <end position="45"/>
    </location>
</feature>
<dbReference type="Pfam" id="PF03379">
    <property type="entry name" value="CcmB"/>
    <property type="match status" value="1"/>
</dbReference>
<evidence type="ECO:0000256" key="5">
    <source>
        <dbReference type="ARBA" id="ARBA00023136"/>
    </source>
</evidence>
<sequence>MNGFWHQVRTVLVRDLRRERRTAEVLGVTVPFGATAIVLIGFVLSANSDTLAKAGPAILWGVIFLFGTLVAVRRTAAETPAQRDMLALTGADPGAMWVGQAAASAVFLIVFEVIVGLVGFLFLGFSVPMWWSVPIVVILVGIGLAALGTLAGWIAHDLETGTALVPLIVAPLAIPLLLGASKTLDVLITNRGILRWIVLMLMVDLVVIIIGVLAARPLQENP</sequence>
<dbReference type="AlphaFoldDB" id="A0A3B0RM95"/>
<comment type="similarity">
    <text evidence="2">Belongs to the CcmB/CycW/HelB family.</text>
</comment>
<proteinExistence type="inferred from homology"/>
<name>A0A3B0RM95_9ZZZZ</name>
<dbReference type="GO" id="GO:0017004">
    <property type="term" value="P:cytochrome complex assembly"/>
    <property type="evidence" value="ECO:0007669"/>
    <property type="project" value="InterPro"/>
</dbReference>
<evidence type="ECO:0000256" key="4">
    <source>
        <dbReference type="ARBA" id="ARBA00022989"/>
    </source>
</evidence>
<evidence type="ECO:0000256" key="6">
    <source>
        <dbReference type="SAM" id="Phobius"/>
    </source>
</evidence>
<keyword evidence="3 6" id="KW-0812">Transmembrane</keyword>
<dbReference type="InterPro" id="IPR003544">
    <property type="entry name" value="Cyt_c_biogenesis_CcmB"/>
</dbReference>
<accession>A0A3B0RM95</accession>
<protein>
    <recommendedName>
        <fullName evidence="8">ABC transporter involved in cytochrome c biogenesis, CcmB subunit</fullName>
    </recommendedName>
</protein>
<reference evidence="7" key="1">
    <citation type="submission" date="2018-06" db="EMBL/GenBank/DDBJ databases">
        <authorList>
            <person name="Zhirakovskaya E."/>
        </authorList>
    </citation>
    <scope>NUCLEOTIDE SEQUENCE</scope>
</reference>